<keyword evidence="2" id="KW-1185">Reference proteome</keyword>
<dbReference type="EMBL" id="FNPZ01000002">
    <property type="protein sequence ID" value="SDZ06381.1"/>
    <property type="molecule type" value="Genomic_DNA"/>
</dbReference>
<dbReference type="AlphaFoldDB" id="A0A1H3PZL7"/>
<name>A0A1H3PZL7_9MICO</name>
<evidence type="ECO:0000313" key="2">
    <source>
        <dbReference type="Proteomes" id="UP000198891"/>
    </source>
</evidence>
<sequence>MFVPSSPHPYRQGLFDRWSGFLDGSADRASTAEYINMRIVDYGPEELIYRGLLMLNENLITSRERQSISRQRFDQWQDELAIFDEDPAL</sequence>
<protein>
    <submittedName>
        <fullName evidence="1">Uncharacterized protein</fullName>
    </submittedName>
</protein>
<accession>A0A1H3PZL7</accession>
<evidence type="ECO:0000313" key="1">
    <source>
        <dbReference type="EMBL" id="SDZ06381.1"/>
    </source>
</evidence>
<reference evidence="1 2" key="1">
    <citation type="submission" date="2016-10" db="EMBL/GenBank/DDBJ databases">
        <authorList>
            <person name="de Groot N.N."/>
        </authorList>
    </citation>
    <scope>NUCLEOTIDE SEQUENCE [LARGE SCALE GENOMIC DNA]</scope>
    <source>
        <strain evidence="1 2">CGMCC 4.3491</strain>
    </source>
</reference>
<gene>
    <name evidence="1" type="ORF">SAMN05216554_2201</name>
</gene>
<proteinExistence type="predicted"/>
<dbReference type="Proteomes" id="UP000198891">
    <property type="component" value="Unassembled WGS sequence"/>
</dbReference>
<dbReference type="RefSeq" id="WP_139256677.1">
    <property type="nucleotide sequence ID" value="NZ_FNPZ01000002.1"/>
</dbReference>
<organism evidence="1 2">
    <name type="scientific">Herbiconiux ginsengi</name>
    <dbReference type="NCBI Taxonomy" id="381665"/>
    <lineage>
        <taxon>Bacteria</taxon>
        <taxon>Bacillati</taxon>
        <taxon>Actinomycetota</taxon>
        <taxon>Actinomycetes</taxon>
        <taxon>Micrococcales</taxon>
        <taxon>Microbacteriaceae</taxon>
        <taxon>Herbiconiux</taxon>
    </lineage>
</organism>